<evidence type="ECO:0000313" key="1">
    <source>
        <dbReference type="EMBL" id="RXI79587.1"/>
    </source>
</evidence>
<dbReference type="SUPFAM" id="SSF51695">
    <property type="entry name" value="PLC-like phosphodiesterases"/>
    <property type="match status" value="1"/>
</dbReference>
<dbReference type="AlphaFoldDB" id="A0A4Q0VJ78"/>
<dbReference type="PANTHER" id="PTHR46211">
    <property type="entry name" value="GLYCEROPHOSPHORYL DIESTER PHOSPHODIESTERASE"/>
    <property type="match status" value="1"/>
</dbReference>
<keyword evidence="2" id="KW-1185">Reference proteome</keyword>
<evidence type="ECO:0000313" key="2">
    <source>
        <dbReference type="Proteomes" id="UP000290602"/>
    </source>
</evidence>
<dbReference type="EMBL" id="QXIL01000003">
    <property type="protein sequence ID" value="RXI79587.1"/>
    <property type="molecule type" value="Genomic_DNA"/>
</dbReference>
<protein>
    <submittedName>
        <fullName evidence="1">Glycerophosphodiester phosphodiesterase</fullName>
    </submittedName>
</protein>
<reference evidence="1 2" key="1">
    <citation type="submission" date="2018-08" db="EMBL/GenBank/DDBJ databases">
        <title>Lactobacillus suantsai sp. nov., isolated from traditional fermented suan-tsai in Taiwan.</title>
        <authorList>
            <person name="Huang C.-H."/>
        </authorList>
    </citation>
    <scope>NUCLEOTIDE SEQUENCE [LARGE SCALE GENOMIC DNA]</scope>
    <source>
        <strain evidence="1 2">BCRC 12945</strain>
    </source>
</reference>
<name>A0A4Q0VJ78_9LACO</name>
<dbReference type="PROSITE" id="PS51704">
    <property type="entry name" value="GP_PDE"/>
    <property type="match status" value="1"/>
</dbReference>
<dbReference type="GO" id="GO:0008081">
    <property type="term" value="F:phosphoric diester hydrolase activity"/>
    <property type="evidence" value="ECO:0007669"/>
    <property type="project" value="InterPro"/>
</dbReference>
<dbReference type="InterPro" id="IPR017946">
    <property type="entry name" value="PLC-like_Pdiesterase_TIM-brl"/>
</dbReference>
<proteinExistence type="predicted"/>
<dbReference type="OrthoDB" id="384721at2"/>
<gene>
    <name evidence="1" type="ORF">DXH47_02350</name>
</gene>
<dbReference type="InterPro" id="IPR030395">
    <property type="entry name" value="GP_PDE_dom"/>
</dbReference>
<dbReference type="Pfam" id="PF03009">
    <property type="entry name" value="GDPD"/>
    <property type="match status" value="1"/>
</dbReference>
<dbReference type="Gene3D" id="3.20.20.190">
    <property type="entry name" value="Phosphatidylinositol (PI) phosphodiesterase"/>
    <property type="match status" value="1"/>
</dbReference>
<dbReference type="PANTHER" id="PTHR46211:SF14">
    <property type="entry name" value="GLYCEROPHOSPHODIESTER PHOSPHODIESTERASE"/>
    <property type="match status" value="1"/>
</dbReference>
<accession>A0A4Q0VJ78</accession>
<sequence>MAIRTAIFGHRGYPAQFPENSLAGFDYALAHHIDGLEFDVQLTKDRVPVIMHDEKLNRTTDGKGFIKDYTLAELRQFHLDRGEVIPTLAELLALVGDQDVQLNLEFKTNKVRYPGIEKIVLDMLDTVTLARPVIFSSFYLPSLKACQLLAPDEACCWLTGKPVVNAKAFVTNEHLEGLHLKHYQADIPVTERIWTVDEPAEAYELFQQQVAGIFTDDFMTMTRLRDRMLLVK</sequence>
<dbReference type="Proteomes" id="UP000290602">
    <property type="component" value="Unassembled WGS sequence"/>
</dbReference>
<dbReference type="GO" id="GO:0006629">
    <property type="term" value="P:lipid metabolic process"/>
    <property type="evidence" value="ECO:0007669"/>
    <property type="project" value="InterPro"/>
</dbReference>
<comment type="caution">
    <text evidence="1">The sequence shown here is derived from an EMBL/GenBank/DDBJ whole genome shotgun (WGS) entry which is preliminary data.</text>
</comment>
<dbReference type="RefSeq" id="WP_129031475.1">
    <property type="nucleotide sequence ID" value="NZ_CP059603.1"/>
</dbReference>
<organism evidence="1 2">
    <name type="scientific">Levilactobacillus suantsaii</name>
    <dbReference type="NCBI Taxonomy" id="2292255"/>
    <lineage>
        <taxon>Bacteria</taxon>
        <taxon>Bacillati</taxon>
        <taxon>Bacillota</taxon>
        <taxon>Bacilli</taxon>
        <taxon>Lactobacillales</taxon>
        <taxon>Lactobacillaceae</taxon>
        <taxon>Levilactobacillus</taxon>
    </lineage>
</organism>